<feature type="region of interest" description="Disordered" evidence="1">
    <location>
        <begin position="67"/>
        <end position="91"/>
    </location>
</feature>
<keyword evidence="3" id="KW-1185">Reference proteome</keyword>
<reference evidence="2 3" key="1">
    <citation type="submission" date="2021-03" db="EMBL/GenBank/DDBJ databases">
        <title>Genomic Encyclopedia of Type Strains, Phase III (KMG-III): the genomes of soil and plant-associated and newly described type strains.</title>
        <authorList>
            <person name="Whitman W."/>
        </authorList>
    </citation>
    <scope>NUCLEOTIDE SEQUENCE [LARGE SCALE GENOMIC DNA]</scope>
    <source>
        <strain evidence="2 3">IMMIB AFH-6</strain>
    </source>
</reference>
<dbReference type="Proteomes" id="UP000781958">
    <property type="component" value="Unassembled WGS sequence"/>
</dbReference>
<accession>A0ABS4SGE8</accession>
<sequence length="91" mass="10004">MVRISLRGISVTEAESALAKLWCRVEELDAAPPRLRFRFLPDGRISVLACFPDPDTARRVVQALGWPAGPHSAQPRARTAANPPEEPATQF</sequence>
<evidence type="ECO:0000256" key="1">
    <source>
        <dbReference type="SAM" id="MobiDB-lite"/>
    </source>
</evidence>
<comment type="caution">
    <text evidence="2">The sequence shown here is derived from an EMBL/GenBank/DDBJ whole genome shotgun (WGS) entry which is preliminary data.</text>
</comment>
<organism evidence="2 3">
    <name type="scientific">Azospirillum rugosum</name>
    <dbReference type="NCBI Taxonomy" id="416170"/>
    <lineage>
        <taxon>Bacteria</taxon>
        <taxon>Pseudomonadati</taxon>
        <taxon>Pseudomonadota</taxon>
        <taxon>Alphaproteobacteria</taxon>
        <taxon>Rhodospirillales</taxon>
        <taxon>Azospirillaceae</taxon>
        <taxon>Azospirillum</taxon>
    </lineage>
</organism>
<gene>
    <name evidence="2" type="ORF">J2851_001023</name>
</gene>
<name>A0ABS4SGE8_9PROT</name>
<dbReference type="EMBL" id="JAGINP010000003">
    <property type="protein sequence ID" value="MBP2291274.1"/>
    <property type="molecule type" value="Genomic_DNA"/>
</dbReference>
<proteinExistence type="predicted"/>
<evidence type="ECO:0000313" key="2">
    <source>
        <dbReference type="EMBL" id="MBP2291274.1"/>
    </source>
</evidence>
<protein>
    <submittedName>
        <fullName evidence="2">Uncharacterized protein</fullName>
    </submittedName>
</protein>
<dbReference type="RefSeq" id="WP_209764684.1">
    <property type="nucleotide sequence ID" value="NZ_JAGINP010000003.1"/>
</dbReference>
<evidence type="ECO:0000313" key="3">
    <source>
        <dbReference type="Proteomes" id="UP000781958"/>
    </source>
</evidence>